<protein>
    <recommendedName>
        <fullName evidence="5">Tyr recombinase domain-containing protein</fullName>
    </recommendedName>
</protein>
<dbReference type="Gene3D" id="1.10.150.130">
    <property type="match status" value="1"/>
</dbReference>
<evidence type="ECO:0000259" key="5">
    <source>
        <dbReference type="PROSITE" id="PS51898"/>
    </source>
</evidence>
<evidence type="ECO:0000256" key="4">
    <source>
        <dbReference type="SAM" id="MobiDB-lite"/>
    </source>
</evidence>
<proteinExistence type="inferred from homology"/>
<feature type="region of interest" description="Disordered" evidence="4">
    <location>
        <begin position="1"/>
        <end position="36"/>
    </location>
</feature>
<dbReference type="AlphaFoldDB" id="A0A4Y4C4E6"/>
<dbReference type="PROSITE" id="PS51898">
    <property type="entry name" value="TYR_RECOMBINASE"/>
    <property type="match status" value="1"/>
</dbReference>
<dbReference type="Proteomes" id="UP000319986">
    <property type="component" value="Unassembled WGS sequence"/>
</dbReference>
<dbReference type="GO" id="GO:0006310">
    <property type="term" value="P:DNA recombination"/>
    <property type="evidence" value="ECO:0007669"/>
    <property type="project" value="UniProtKB-KW"/>
</dbReference>
<dbReference type="InterPro" id="IPR050090">
    <property type="entry name" value="Tyrosine_recombinase_XerCD"/>
</dbReference>
<dbReference type="GO" id="GO:0003677">
    <property type="term" value="F:DNA binding"/>
    <property type="evidence" value="ECO:0007669"/>
    <property type="project" value="UniProtKB-KW"/>
</dbReference>
<comment type="caution">
    <text evidence="6">The sequence shown here is derived from an EMBL/GenBank/DDBJ whole genome shotgun (WGS) entry which is preliminary data.</text>
</comment>
<comment type="similarity">
    <text evidence="1">Belongs to the 'phage' integrase family.</text>
</comment>
<dbReference type="GO" id="GO:0015074">
    <property type="term" value="P:DNA integration"/>
    <property type="evidence" value="ECO:0007669"/>
    <property type="project" value="InterPro"/>
</dbReference>
<feature type="compositionally biased region" description="Basic and acidic residues" evidence="4">
    <location>
        <begin position="216"/>
        <end position="226"/>
    </location>
</feature>
<name>A0A4Y4C4E6_9CORY</name>
<accession>A0A4Y4C4E6</accession>
<dbReference type="EMBL" id="BJNT01000015">
    <property type="protein sequence ID" value="GEC86679.1"/>
    <property type="molecule type" value="Genomic_DNA"/>
</dbReference>
<feature type="region of interest" description="Disordered" evidence="4">
    <location>
        <begin position="198"/>
        <end position="226"/>
    </location>
</feature>
<dbReference type="InterPro" id="IPR002104">
    <property type="entry name" value="Integrase_catalytic"/>
</dbReference>
<organism evidence="6 7">
    <name type="scientific">Corynebacterium variabile</name>
    <dbReference type="NCBI Taxonomy" id="1727"/>
    <lineage>
        <taxon>Bacteria</taxon>
        <taxon>Bacillati</taxon>
        <taxon>Actinomycetota</taxon>
        <taxon>Actinomycetes</taxon>
        <taxon>Mycobacteriales</taxon>
        <taxon>Corynebacteriaceae</taxon>
        <taxon>Corynebacterium</taxon>
    </lineage>
</organism>
<dbReference type="Gene3D" id="1.10.443.10">
    <property type="entry name" value="Intergrase catalytic core"/>
    <property type="match status" value="1"/>
</dbReference>
<evidence type="ECO:0000313" key="7">
    <source>
        <dbReference type="Proteomes" id="UP000319986"/>
    </source>
</evidence>
<dbReference type="CDD" id="cd01189">
    <property type="entry name" value="INT_ICEBs1_C_like"/>
    <property type="match status" value="1"/>
</dbReference>
<dbReference type="InterPro" id="IPR011010">
    <property type="entry name" value="DNA_brk_join_enz"/>
</dbReference>
<reference evidence="6 7" key="1">
    <citation type="submission" date="2019-06" db="EMBL/GenBank/DDBJ databases">
        <title>Whole genome shotgun sequence of Corynebacterium variabile NBRC 15286.</title>
        <authorList>
            <person name="Hosoyama A."/>
            <person name="Uohara A."/>
            <person name="Ohji S."/>
            <person name="Ichikawa N."/>
        </authorList>
    </citation>
    <scope>NUCLEOTIDE SEQUENCE [LARGE SCALE GENOMIC DNA]</scope>
    <source>
        <strain evidence="6 7">NBRC 15286</strain>
    </source>
</reference>
<keyword evidence="3" id="KW-0233">DNA recombination</keyword>
<feature type="domain" description="Tyr recombinase" evidence="5">
    <location>
        <begin position="182"/>
        <end position="403"/>
    </location>
</feature>
<sequence>MSEASDKEQCSNGTAPAEERQTKDRESPMGRPLLRRRRRAARQIFDTEKAAIAFEQAQAVSVRSGTYIAPEDAATPLGVIAREWLAEATKENTVSNRQALVDNLGPLDRTPVGKIRASTITAWRNQLNGGRPWQQGKPLAESTAATMVGQVCGLLKRAHEDRMIGRVPVVKIPKAAPERAVSRQDLLTVAEVATLITATRDGKPAPRQKNGRRQPHTKDTPKRPEAARMMQAVVVGAGLRISEIAGLRVQDVDTLRRTITVNGQVAPGGARWVPVPKTEKSHRTIPVAEETILVIAEQLREHPQLDRSGPVFPYRGTSRSVKDRVWHDRSSLGSVMRAVITAHGLRDVGWHDLRHFYASALIAAGSPASEVQAAMGHAKASTTLDIYTHLWPKADARIRDAAAGVLDLVRAEKGQNGEITASDDLTGDDSCAVQ</sequence>
<feature type="compositionally biased region" description="Basic and acidic residues" evidence="4">
    <location>
        <begin position="17"/>
        <end position="28"/>
    </location>
</feature>
<dbReference type="PANTHER" id="PTHR30349">
    <property type="entry name" value="PHAGE INTEGRASE-RELATED"/>
    <property type="match status" value="1"/>
</dbReference>
<dbReference type="InterPro" id="IPR010998">
    <property type="entry name" value="Integrase_recombinase_N"/>
</dbReference>
<evidence type="ECO:0000256" key="3">
    <source>
        <dbReference type="ARBA" id="ARBA00023172"/>
    </source>
</evidence>
<dbReference type="PANTHER" id="PTHR30349:SF64">
    <property type="entry name" value="PROPHAGE INTEGRASE INTD-RELATED"/>
    <property type="match status" value="1"/>
</dbReference>
<evidence type="ECO:0000313" key="6">
    <source>
        <dbReference type="EMBL" id="GEC86679.1"/>
    </source>
</evidence>
<dbReference type="InterPro" id="IPR013762">
    <property type="entry name" value="Integrase-like_cat_sf"/>
</dbReference>
<gene>
    <name evidence="6" type="ORF">CVA01_19930</name>
</gene>
<evidence type="ECO:0000256" key="2">
    <source>
        <dbReference type="ARBA" id="ARBA00023125"/>
    </source>
</evidence>
<keyword evidence="2" id="KW-0238">DNA-binding</keyword>
<dbReference type="SUPFAM" id="SSF56349">
    <property type="entry name" value="DNA breaking-rejoining enzymes"/>
    <property type="match status" value="1"/>
</dbReference>
<evidence type="ECO:0000256" key="1">
    <source>
        <dbReference type="ARBA" id="ARBA00008857"/>
    </source>
</evidence>
<dbReference type="Pfam" id="PF00589">
    <property type="entry name" value="Phage_integrase"/>
    <property type="match status" value="1"/>
</dbReference>